<feature type="chain" id="PRO_5004653960" description="Aspartate/glutamate racemase family protein" evidence="1">
    <location>
        <begin position="20"/>
        <end position="259"/>
    </location>
</feature>
<organism evidence="2 3">
    <name type="scientific">Agrobacterium pusense</name>
    <dbReference type="NCBI Taxonomy" id="648995"/>
    <lineage>
        <taxon>Bacteria</taxon>
        <taxon>Pseudomonadati</taxon>
        <taxon>Pseudomonadota</taxon>
        <taxon>Alphaproteobacteria</taxon>
        <taxon>Hyphomicrobiales</taxon>
        <taxon>Rhizobiaceae</taxon>
        <taxon>Rhizobium/Agrobacterium group</taxon>
        <taxon>Agrobacterium</taxon>
    </lineage>
</organism>
<protein>
    <recommendedName>
        <fullName evidence="4">Aspartate/glutamate racemase family protein</fullName>
    </recommendedName>
</protein>
<sequence length="259" mass="27414">MWTGSRVILSLFPTGAAVASGTASIVFSGEIMANSLGIMMLDTTFERPLGDVGNAGSWPFPVVYKTVKGASARTIVNGEDDAVLLDAFVAAGEELAREGACALTTSCGFLVLRQSALASRLTLPVATSSLLQIPQITAFLPAGKKVGVITYDFNSLTDRHFREAGVEDIPPVAGLPKGGAFHQLIEGGKPYDREALNNELLQTVQDLVDKHPSIGALVFECTNLPPFSAEISKRFGLPVFDILTLGRWLHAGASIGEAR</sequence>
<dbReference type="AlphaFoldDB" id="U4QFM3"/>
<gene>
    <name evidence="2" type="ORF">BN877_p0589</name>
</gene>
<name>U4QFM3_9HYPH</name>
<accession>U4QFM3</accession>
<dbReference type="NCBIfam" id="NF005679">
    <property type="entry name" value="PRK07475.1"/>
    <property type="match status" value="1"/>
</dbReference>
<keyword evidence="1" id="KW-0732">Signal</keyword>
<keyword evidence="2" id="KW-0614">Plasmid</keyword>
<dbReference type="PATRIC" id="fig|424182.3.peg.5276"/>
<evidence type="ECO:0000313" key="3">
    <source>
        <dbReference type="Proteomes" id="UP000016944"/>
    </source>
</evidence>
<feature type="signal peptide" evidence="1">
    <location>
        <begin position="1"/>
        <end position="19"/>
    </location>
</feature>
<evidence type="ECO:0000313" key="2">
    <source>
        <dbReference type="EMBL" id="CDI12305.1"/>
    </source>
</evidence>
<geneLocation type="plasmid" evidence="2 3">
    <name>IRBL74_p</name>
</geneLocation>
<dbReference type="EMBL" id="HG518324">
    <property type="protein sequence ID" value="CDI12305.1"/>
    <property type="molecule type" value="Genomic_DNA"/>
</dbReference>
<evidence type="ECO:0000256" key="1">
    <source>
        <dbReference type="SAM" id="SignalP"/>
    </source>
</evidence>
<evidence type="ECO:0008006" key="4">
    <source>
        <dbReference type="Google" id="ProtNLM"/>
    </source>
</evidence>
<dbReference type="Proteomes" id="UP000016944">
    <property type="component" value="Plasmid IRBL74_p"/>
</dbReference>
<dbReference type="HOGENOM" id="CLU_093553_0_0_5"/>
<proteinExistence type="predicted"/>
<reference evidence="2 3" key="1">
    <citation type="journal article" date="2013" name="Genome Announc.">
        <title>Complete Genome Sequence of the Sesbania Symbiont and Rice Growth-Promoting Endophyte Rhizobium sp. Strain IRBG74.</title>
        <authorList>
            <person name="Crook M.B."/>
            <person name="Mitra S."/>
            <person name="Ane J.M."/>
            <person name="Sadowsky M.J."/>
            <person name="Gyaneshwar P."/>
        </authorList>
    </citation>
    <scope>NUCLEOTIDE SEQUENCE [LARGE SCALE GENOMIC DNA]</scope>
    <source>
        <strain evidence="2 3">IRBG74</strain>
        <plasmid evidence="3">IRBL74_p</plasmid>
    </source>
</reference>
<dbReference type="KEGG" id="rir:BN877_p0589"/>